<dbReference type="Gene3D" id="1.10.510.10">
    <property type="entry name" value="Transferase(Phosphotransferase) domain 1"/>
    <property type="match status" value="1"/>
</dbReference>
<name>A0A518EYR3_9BACT</name>
<keyword evidence="4 5" id="KW-0067">ATP-binding</keyword>
<feature type="binding site" evidence="5">
    <location>
        <position position="127"/>
    </location>
    <ligand>
        <name>ATP</name>
        <dbReference type="ChEBI" id="CHEBI:30616"/>
    </ligand>
</feature>
<organism evidence="9 10">
    <name type="scientific">Saltatorellus ferox</name>
    <dbReference type="NCBI Taxonomy" id="2528018"/>
    <lineage>
        <taxon>Bacteria</taxon>
        <taxon>Pseudomonadati</taxon>
        <taxon>Planctomycetota</taxon>
        <taxon>Planctomycetia</taxon>
        <taxon>Planctomycetia incertae sedis</taxon>
        <taxon>Saltatorellus</taxon>
    </lineage>
</organism>
<dbReference type="EMBL" id="CP036434">
    <property type="protein sequence ID" value="QDV09236.1"/>
    <property type="molecule type" value="Genomic_DNA"/>
</dbReference>
<evidence type="ECO:0000259" key="8">
    <source>
        <dbReference type="PROSITE" id="PS50011"/>
    </source>
</evidence>
<dbReference type="PROSITE" id="PS00107">
    <property type="entry name" value="PROTEIN_KINASE_ATP"/>
    <property type="match status" value="1"/>
</dbReference>
<keyword evidence="3 9" id="KW-0418">Kinase</keyword>
<reference evidence="9 10" key="1">
    <citation type="submission" date="2019-02" db="EMBL/GenBank/DDBJ databases">
        <title>Deep-cultivation of Planctomycetes and their phenomic and genomic characterization uncovers novel biology.</title>
        <authorList>
            <person name="Wiegand S."/>
            <person name="Jogler M."/>
            <person name="Boedeker C."/>
            <person name="Pinto D."/>
            <person name="Vollmers J."/>
            <person name="Rivas-Marin E."/>
            <person name="Kohn T."/>
            <person name="Peeters S.H."/>
            <person name="Heuer A."/>
            <person name="Rast P."/>
            <person name="Oberbeckmann S."/>
            <person name="Bunk B."/>
            <person name="Jeske O."/>
            <person name="Meyerdierks A."/>
            <person name="Storesund J.E."/>
            <person name="Kallscheuer N."/>
            <person name="Luecker S."/>
            <person name="Lage O.M."/>
            <person name="Pohl T."/>
            <person name="Merkel B.J."/>
            <person name="Hornburger P."/>
            <person name="Mueller R.-W."/>
            <person name="Bruemmer F."/>
            <person name="Labrenz M."/>
            <person name="Spormann A.M."/>
            <person name="Op den Camp H."/>
            <person name="Overmann J."/>
            <person name="Amann R."/>
            <person name="Jetten M.S.M."/>
            <person name="Mascher T."/>
            <person name="Medema M.H."/>
            <person name="Devos D.P."/>
            <person name="Kaster A.-K."/>
            <person name="Ovreas L."/>
            <person name="Rohde M."/>
            <person name="Galperin M.Y."/>
            <person name="Jogler C."/>
        </authorList>
    </citation>
    <scope>NUCLEOTIDE SEQUENCE [LARGE SCALE GENOMIC DNA]</scope>
    <source>
        <strain evidence="9 10">Poly30</strain>
    </source>
</reference>
<dbReference type="GO" id="GO:0005524">
    <property type="term" value="F:ATP binding"/>
    <property type="evidence" value="ECO:0007669"/>
    <property type="project" value="UniProtKB-UniRule"/>
</dbReference>
<evidence type="ECO:0000256" key="1">
    <source>
        <dbReference type="ARBA" id="ARBA00022679"/>
    </source>
</evidence>
<evidence type="ECO:0000256" key="4">
    <source>
        <dbReference type="ARBA" id="ARBA00022840"/>
    </source>
</evidence>
<dbReference type="OrthoDB" id="9801841at2"/>
<dbReference type="SMART" id="SM00220">
    <property type="entry name" value="S_TKc"/>
    <property type="match status" value="1"/>
</dbReference>
<dbReference type="PANTHER" id="PTHR43289:SF6">
    <property type="entry name" value="SERINE_THREONINE-PROTEIN KINASE NEKL-3"/>
    <property type="match status" value="1"/>
</dbReference>
<evidence type="ECO:0000256" key="6">
    <source>
        <dbReference type="SAM" id="MobiDB-lite"/>
    </source>
</evidence>
<dbReference type="AlphaFoldDB" id="A0A518EYR3"/>
<dbReference type="GO" id="GO:0004674">
    <property type="term" value="F:protein serine/threonine kinase activity"/>
    <property type="evidence" value="ECO:0007669"/>
    <property type="project" value="UniProtKB-EC"/>
</dbReference>
<sequence length="856" mass="93979">MPSFPASQDDLDVLFDEALSLDETARAAYVERISASRPALGAELRELLDAHLRGLSLLDRPLDLEPLLEGIRDESESTAEARRARRPEDLVGSMCGDLAVVRLIGSGGMGHVYEALQERPRRRVALKVLVDESRAGERFRIEAEALARLDHPNIARVFGAGLQAADAGAAGAGAYSWMAFEHIAEAQTITEYASQQRLGLEDRLRLFVPVARAIQHAHQKGVLHRDLKPANLLVAAGGEGHVKVIDFGLARLSEPLTEEDKTRTRHGELLGTLRYMSPEQCAGDPARVDVRSDVYGLGVVLYELLTGELPYDLEGSSLLHILETIRNTPARDPRALAGSAEPVEVPDEDLTAVILAALEKDPDERTRSAEALADDLERWLRREPVHARRASAFHRVRLLARRRRGLFVSIAMGAAAAVVAVGIITVLFFDNRAKVKRIEAQEDLAARRAAEIGEAREQLSGLQMRLDSYDWLYDRYGFEAAGGVVDEAVSGAGAATTLEEKRAVIELAVEKLRSLTPILGSDLAGAESLANAFMRVGHSIASSWGSRAPESQTALEAYREAARLARQVHAANSDDDSTRRWLARILTDQAEASRKAREFSEGRATIDEAIALVRHDLDEHPKSADVIELLIAALNVRGDLHIDHEPYRQGLVDSQESLQLIDELAKLGAPEAVVLDLRSWAELRIGHWLKREGPDPRGGAEHHRRSRQSRERLLDAALARESTDGVKAVENEASLTLHVFGGNELTAFARLGDQEEVNRTLASLVPRCERLLRTGAATAVLDIVTVLLRMNADRAKDPLAFGASEEALREQWKRLGQDRRAAYASSAREWVSSLEGFGQDMASTRRFLTSVESVGE</sequence>
<feature type="region of interest" description="Disordered" evidence="6">
    <location>
        <begin position="691"/>
        <end position="710"/>
    </location>
</feature>
<dbReference type="PROSITE" id="PS00108">
    <property type="entry name" value="PROTEIN_KINASE_ST"/>
    <property type="match status" value="1"/>
</dbReference>
<feature type="transmembrane region" description="Helical" evidence="7">
    <location>
        <begin position="405"/>
        <end position="429"/>
    </location>
</feature>
<dbReference type="RefSeq" id="WP_145203269.1">
    <property type="nucleotide sequence ID" value="NZ_CP036434.1"/>
</dbReference>
<feature type="compositionally biased region" description="Basic and acidic residues" evidence="6">
    <location>
        <begin position="691"/>
        <end position="701"/>
    </location>
</feature>
<dbReference type="InterPro" id="IPR017441">
    <property type="entry name" value="Protein_kinase_ATP_BS"/>
</dbReference>
<dbReference type="PANTHER" id="PTHR43289">
    <property type="entry name" value="MITOGEN-ACTIVATED PROTEIN KINASE KINASE KINASE 20-RELATED"/>
    <property type="match status" value="1"/>
</dbReference>
<evidence type="ECO:0000256" key="3">
    <source>
        <dbReference type="ARBA" id="ARBA00022777"/>
    </source>
</evidence>
<dbReference type="InterPro" id="IPR000719">
    <property type="entry name" value="Prot_kinase_dom"/>
</dbReference>
<dbReference type="SUPFAM" id="SSF56112">
    <property type="entry name" value="Protein kinase-like (PK-like)"/>
    <property type="match status" value="1"/>
</dbReference>
<keyword evidence="10" id="KW-1185">Reference proteome</keyword>
<accession>A0A518EYR3</accession>
<keyword evidence="7" id="KW-0812">Transmembrane</keyword>
<evidence type="ECO:0000256" key="7">
    <source>
        <dbReference type="SAM" id="Phobius"/>
    </source>
</evidence>
<dbReference type="InterPro" id="IPR011990">
    <property type="entry name" value="TPR-like_helical_dom_sf"/>
</dbReference>
<dbReference type="PROSITE" id="PS50011">
    <property type="entry name" value="PROTEIN_KINASE_DOM"/>
    <property type="match status" value="1"/>
</dbReference>
<dbReference type="InterPro" id="IPR008271">
    <property type="entry name" value="Ser/Thr_kinase_AS"/>
</dbReference>
<keyword evidence="7" id="KW-1133">Transmembrane helix</keyword>
<evidence type="ECO:0000313" key="10">
    <source>
        <dbReference type="Proteomes" id="UP000320390"/>
    </source>
</evidence>
<proteinExistence type="predicted"/>
<dbReference type="InterPro" id="IPR011009">
    <property type="entry name" value="Kinase-like_dom_sf"/>
</dbReference>
<dbReference type="Proteomes" id="UP000320390">
    <property type="component" value="Chromosome"/>
</dbReference>
<keyword evidence="1 9" id="KW-0808">Transferase</keyword>
<evidence type="ECO:0000313" key="9">
    <source>
        <dbReference type="EMBL" id="QDV09236.1"/>
    </source>
</evidence>
<dbReference type="CDD" id="cd14014">
    <property type="entry name" value="STKc_PknB_like"/>
    <property type="match status" value="1"/>
</dbReference>
<evidence type="ECO:0000256" key="2">
    <source>
        <dbReference type="ARBA" id="ARBA00022741"/>
    </source>
</evidence>
<dbReference type="EC" id="2.7.11.1" evidence="9"/>
<dbReference type="Gene3D" id="1.25.40.10">
    <property type="entry name" value="Tetratricopeptide repeat domain"/>
    <property type="match status" value="1"/>
</dbReference>
<gene>
    <name evidence="9" type="primary">prkC_18</name>
    <name evidence="9" type="ORF">Poly30_47930</name>
</gene>
<dbReference type="Pfam" id="PF00069">
    <property type="entry name" value="Pkinase"/>
    <property type="match status" value="1"/>
</dbReference>
<keyword evidence="7" id="KW-0472">Membrane</keyword>
<dbReference type="Gene3D" id="3.30.200.20">
    <property type="entry name" value="Phosphorylase Kinase, domain 1"/>
    <property type="match status" value="1"/>
</dbReference>
<feature type="domain" description="Protein kinase" evidence="8">
    <location>
        <begin position="98"/>
        <end position="380"/>
    </location>
</feature>
<evidence type="ECO:0000256" key="5">
    <source>
        <dbReference type="PROSITE-ProRule" id="PRU10141"/>
    </source>
</evidence>
<protein>
    <submittedName>
        <fullName evidence="9">Serine/threonine-protein kinase PrkC</fullName>
        <ecNumber evidence="9">2.7.11.1</ecNumber>
    </submittedName>
</protein>
<keyword evidence="2 5" id="KW-0547">Nucleotide-binding</keyword>